<gene>
    <name evidence="1" type="ORF">GCM10008024_28630</name>
</gene>
<evidence type="ECO:0000313" key="2">
    <source>
        <dbReference type="Proteomes" id="UP000634647"/>
    </source>
</evidence>
<dbReference type="RefSeq" id="WP_143037541.1">
    <property type="nucleotide sequence ID" value="NZ_BNAB01000014.1"/>
</dbReference>
<reference evidence="1" key="1">
    <citation type="journal article" date="2014" name="Int. J. Syst. Evol. Microbiol.">
        <title>Complete genome sequence of Corynebacterium casei LMG S-19264T (=DSM 44701T), isolated from a smear-ripened cheese.</title>
        <authorList>
            <consortium name="US DOE Joint Genome Institute (JGI-PGF)"/>
            <person name="Walter F."/>
            <person name="Albersmeier A."/>
            <person name="Kalinowski J."/>
            <person name="Ruckert C."/>
        </authorList>
    </citation>
    <scope>NUCLEOTIDE SEQUENCE</scope>
    <source>
        <strain evidence="1">CGMCC 1.10859</strain>
    </source>
</reference>
<dbReference type="AlphaFoldDB" id="A0AAN5A0C6"/>
<reference evidence="1" key="2">
    <citation type="submission" date="2023-06" db="EMBL/GenBank/DDBJ databases">
        <authorList>
            <person name="Sun Q."/>
            <person name="Zhou Y."/>
        </authorList>
    </citation>
    <scope>NUCLEOTIDE SEQUENCE</scope>
    <source>
        <strain evidence="1">CGMCC 1.10859</strain>
    </source>
</reference>
<organism evidence="1 2">
    <name type="scientific">Allgaiera indica</name>
    <dbReference type="NCBI Taxonomy" id="765699"/>
    <lineage>
        <taxon>Bacteria</taxon>
        <taxon>Pseudomonadati</taxon>
        <taxon>Pseudomonadota</taxon>
        <taxon>Alphaproteobacteria</taxon>
        <taxon>Rhodobacterales</taxon>
        <taxon>Paracoccaceae</taxon>
        <taxon>Allgaiera</taxon>
    </lineage>
</organism>
<proteinExistence type="predicted"/>
<accession>A0AAN5A0C6</accession>
<name>A0AAN5A0C6_9RHOB</name>
<dbReference type="Proteomes" id="UP000634647">
    <property type="component" value="Unassembled WGS sequence"/>
</dbReference>
<comment type="caution">
    <text evidence="1">The sequence shown here is derived from an EMBL/GenBank/DDBJ whole genome shotgun (WGS) entry which is preliminary data.</text>
</comment>
<protein>
    <submittedName>
        <fullName evidence="1">Uncharacterized protein</fullName>
    </submittedName>
</protein>
<dbReference type="EMBL" id="BNAB01000014">
    <property type="protein sequence ID" value="GHE03836.1"/>
    <property type="molecule type" value="Genomic_DNA"/>
</dbReference>
<sequence length="72" mass="8430">MGSGDWLKHEKWSYPAIRAGRGELADLAYSVEKLTCSPERAAPPEYHPVKTRLNKQRFPVDLWEEQRSEFLR</sequence>
<evidence type="ECO:0000313" key="1">
    <source>
        <dbReference type="EMBL" id="GHE03836.1"/>
    </source>
</evidence>